<comment type="caution">
    <text evidence="4">The sequence shown here is derived from an EMBL/GenBank/DDBJ whole genome shotgun (WGS) entry which is preliminary data.</text>
</comment>
<accession>W9X712</accession>
<gene>
    <name evidence="4" type="ORF">A1O5_10850</name>
</gene>
<dbReference type="PANTHER" id="PTHR43709:SF2">
    <property type="entry name" value="DUF453 DOMAIN PROTEIN (AFU_ORTHOLOGUE AFUA_6G00360)"/>
    <property type="match status" value="1"/>
</dbReference>
<name>W9X712_9EURO</name>
<dbReference type="RefSeq" id="XP_007749614.1">
    <property type="nucleotide sequence ID" value="XM_007751424.1"/>
</dbReference>
<dbReference type="AlphaFoldDB" id="W9X712"/>
<dbReference type="InterPro" id="IPR007400">
    <property type="entry name" value="PrpF-like"/>
</dbReference>
<dbReference type="STRING" id="1182543.W9X712"/>
<protein>
    <recommendedName>
        <fullName evidence="6">PrpF protein</fullName>
    </recommendedName>
</protein>
<feature type="region of interest" description="Disordered" evidence="3">
    <location>
        <begin position="122"/>
        <end position="146"/>
    </location>
</feature>
<evidence type="ECO:0008006" key="6">
    <source>
        <dbReference type="Google" id="ProtNLM"/>
    </source>
</evidence>
<dbReference type="SUPFAM" id="SSF54506">
    <property type="entry name" value="Diaminopimelate epimerase-like"/>
    <property type="match status" value="2"/>
</dbReference>
<dbReference type="GeneID" id="19195541"/>
<keyword evidence="2" id="KW-0413">Isomerase</keyword>
<dbReference type="eggNOG" id="ENOG502QSUX">
    <property type="taxonomic scope" value="Eukaryota"/>
</dbReference>
<evidence type="ECO:0000313" key="5">
    <source>
        <dbReference type="Proteomes" id="UP000019471"/>
    </source>
</evidence>
<dbReference type="HOGENOM" id="CLU_026443_2_0_1"/>
<evidence type="ECO:0000313" key="4">
    <source>
        <dbReference type="EMBL" id="EXJ66234.1"/>
    </source>
</evidence>
<proteinExistence type="inferred from homology"/>
<evidence type="ECO:0000256" key="1">
    <source>
        <dbReference type="ARBA" id="ARBA00007673"/>
    </source>
</evidence>
<reference evidence="4 5" key="1">
    <citation type="submission" date="2013-03" db="EMBL/GenBank/DDBJ databases">
        <title>The Genome Sequence of Cladophialophora psammophila CBS 110553.</title>
        <authorList>
            <consortium name="The Broad Institute Genomics Platform"/>
            <person name="Cuomo C."/>
            <person name="de Hoog S."/>
            <person name="Gorbushina A."/>
            <person name="Walker B."/>
            <person name="Young S.K."/>
            <person name="Zeng Q."/>
            <person name="Gargeya S."/>
            <person name="Fitzgerald M."/>
            <person name="Haas B."/>
            <person name="Abouelleil A."/>
            <person name="Allen A.W."/>
            <person name="Alvarado L."/>
            <person name="Arachchi H.M."/>
            <person name="Berlin A.M."/>
            <person name="Chapman S.B."/>
            <person name="Gainer-Dewar J."/>
            <person name="Goldberg J."/>
            <person name="Griggs A."/>
            <person name="Gujja S."/>
            <person name="Hansen M."/>
            <person name="Howarth C."/>
            <person name="Imamovic A."/>
            <person name="Ireland A."/>
            <person name="Larimer J."/>
            <person name="McCowan C."/>
            <person name="Murphy C."/>
            <person name="Pearson M."/>
            <person name="Poon T.W."/>
            <person name="Priest M."/>
            <person name="Roberts A."/>
            <person name="Saif S."/>
            <person name="Shea T."/>
            <person name="Sisk P."/>
            <person name="Sykes S."/>
            <person name="Wortman J."/>
            <person name="Nusbaum C."/>
            <person name="Birren B."/>
        </authorList>
    </citation>
    <scope>NUCLEOTIDE SEQUENCE [LARGE SCALE GENOMIC DNA]</scope>
    <source>
        <strain evidence="4 5">CBS 110553</strain>
    </source>
</reference>
<dbReference type="OrthoDB" id="10267539at2759"/>
<evidence type="ECO:0000256" key="3">
    <source>
        <dbReference type="SAM" id="MobiDB-lite"/>
    </source>
</evidence>
<organism evidence="4 5">
    <name type="scientific">Cladophialophora psammophila CBS 110553</name>
    <dbReference type="NCBI Taxonomy" id="1182543"/>
    <lineage>
        <taxon>Eukaryota</taxon>
        <taxon>Fungi</taxon>
        <taxon>Dikarya</taxon>
        <taxon>Ascomycota</taxon>
        <taxon>Pezizomycotina</taxon>
        <taxon>Eurotiomycetes</taxon>
        <taxon>Chaetothyriomycetidae</taxon>
        <taxon>Chaetothyriales</taxon>
        <taxon>Herpotrichiellaceae</taxon>
        <taxon>Cladophialophora</taxon>
    </lineage>
</organism>
<evidence type="ECO:0000256" key="2">
    <source>
        <dbReference type="ARBA" id="ARBA00023235"/>
    </source>
</evidence>
<keyword evidence="5" id="KW-1185">Reference proteome</keyword>
<dbReference type="PANTHER" id="PTHR43709">
    <property type="entry name" value="ACONITATE ISOMERASE-RELATED"/>
    <property type="match status" value="1"/>
</dbReference>
<sequence length="424" mass="45487">MDLETDSDQIAIPAVYMRGGSSKAIFFHARDIPPAGKKRDRLLKRIIGAPDPLQIDGMGGAKAITSKMAIISESRRDMTDVDYEFVQVGVADDEVKYNMACGNISAAVGPFAVDEGLIKTFREGKGPPTPSDSTTSQANGLSGLAKTQAEPRYQEIRIYNTSTEKNFIAHIPVNANGKSVSKGKYQIAAVPGSGAPIMLDYRETLGAALNKGLFPTGNPKDEINMSNGRRVGITISDAGNICVFALARDLDITGHESASELTRTKHLIRATRELRGRAAQMVGMCADWNKVDEQSPFLPMPVLIADPTHRAGSGAHVCGRLFLDNMCHESMAGTGSVSFAAASRVVGSVVYNLIGADAAKETTLNIEHPMGIMPIAVEVDMIHEDGGVPRFLTLSFIRTARRLMDGSVYVPAEVFEDEEASVDA</sequence>
<comment type="similarity">
    <text evidence="1">Belongs to the PrpF family.</text>
</comment>
<dbReference type="Pfam" id="PF04303">
    <property type="entry name" value="PrpF"/>
    <property type="match status" value="2"/>
</dbReference>
<dbReference type="EMBL" id="AMGX01000021">
    <property type="protein sequence ID" value="EXJ66234.1"/>
    <property type="molecule type" value="Genomic_DNA"/>
</dbReference>
<dbReference type="Proteomes" id="UP000019471">
    <property type="component" value="Unassembled WGS sequence"/>
</dbReference>
<dbReference type="GO" id="GO:0016853">
    <property type="term" value="F:isomerase activity"/>
    <property type="evidence" value="ECO:0007669"/>
    <property type="project" value="UniProtKB-KW"/>
</dbReference>
<dbReference type="Gene3D" id="3.10.310.10">
    <property type="entry name" value="Diaminopimelate Epimerase, Chain A, domain 1"/>
    <property type="match status" value="2"/>
</dbReference>
<feature type="compositionally biased region" description="Polar residues" evidence="3">
    <location>
        <begin position="131"/>
        <end position="140"/>
    </location>
</feature>